<dbReference type="HOGENOM" id="CLU_011498_5_1_0"/>
<dbReference type="Proteomes" id="UP000000798">
    <property type="component" value="Chromosome"/>
</dbReference>
<evidence type="ECO:0008006" key="3">
    <source>
        <dbReference type="Google" id="ProtNLM"/>
    </source>
</evidence>
<sequence>MNLKKIKEISLPEEITKSLLSEHQGRRVCKKFDQFSKENQEKLLNFLSKEISNMQEATRIETGQQEKGTCLKNSSLKLDSHIVNSFYNALKTKGFVILAGLSGTGKTKIFEEFVKCFPENHNLFFPIRPDFKDSKSLLGYYNPLKGEYHSTPLLEFILEASKNYLEKGKNADTFFVLFDEMNLARVEYYFADFLSVLEAKRFENKDEAVKTNSFNEFLESLEKDLSVLNEENYKFTSQSIKLHNEDTKDVPKELFLPPNLYFIGTVNIDETTYMFSPKVLDRAFTIEFDVGSFKDYLEFLKANSDDENSNIDENLKEDFINKGEFAVIDKQKIKEFFENEENKKYLKDLEEINNTLKRFGLHFGYRVFDEIVMFLYNSQNSYFKFENLDEAFDLAVKMKVLPKFHGTRQRLEKPVVELLNKLGVKNPEEKITDGIPPIDEIAETQFKHTVHKLLEMFYKLKTQGFASFL</sequence>
<name>O66887_AQUAE</name>
<dbReference type="REBASE" id="4603">
    <property type="entry name" value="AaoMcrBP"/>
</dbReference>
<gene>
    <name evidence="1" type="ordered locus">aq_647</name>
</gene>
<dbReference type="KEGG" id="aae:aq_647"/>
<dbReference type="RefSeq" id="WP_010880385.1">
    <property type="nucleotide sequence ID" value="NC_000918.1"/>
</dbReference>
<dbReference type="EnsemblBacteria" id="AAC06851">
    <property type="protein sequence ID" value="AAC06851"/>
    <property type="gene ID" value="aq_647"/>
</dbReference>
<dbReference type="Gene3D" id="3.40.50.300">
    <property type="entry name" value="P-loop containing nucleotide triphosphate hydrolases"/>
    <property type="match status" value="1"/>
</dbReference>
<dbReference type="PATRIC" id="fig|224324.8.peg.527"/>
<proteinExistence type="predicted"/>
<organism evidence="1 2">
    <name type="scientific">Aquifex aeolicus (strain VF5)</name>
    <dbReference type="NCBI Taxonomy" id="224324"/>
    <lineage>
        <taxon>Bacteria</taxon>
        <taxon>Pseudomonadati</taxon>
        <taxon>Aquificota</taxon>
        <taxon>Aquificia</taxon>
        <taxon>Aquificales</taxon>
        <taxon>Aquificaceae</taxon>
        <taxon>Aquifex</taxon>
    </lineage>
</organism>
<dbReference type="PIR" id="C70357">
    <property type="entry name" value="C70357"/>
</dbReference>
<evidence type="ECO:0000313" key="1">
    <source>
        <dbReference type="EMBL" id="AAC06851.1"/>
    </source>
</evidence>
<dbReference type="eggNOG" id="COG1401">
    <property type="taxonomic scope" value="Bacteria"/>
</dbReference>
<dbReference type="AlphaFoldDB" id="O66887"/>
<protein>
    <recommendedName>
        <fullName evidence="3">ATPase dynein-related AAA domain-containing protein</fullName>
    </recommendedName>
</protein>
<dbReference type="OrthoDB" id="9781481at2"/>
<evidence type="ECO:0000313" key="2">
    <source>
        <dbReference type="Proteomes" id="UP000000798"/>
    </source>
</evidence>
<dbReference type="InterPro" id="IPR027417">
    <property type="entry name" value="P-loop_NTPase"/>
</dbReference>
<dbReference type="InParanoid" id="O66887"/>
<reference evidence="1 2" key="1">
    <citation type="journal article" date="1998" name="Nature">
        <title>The complete genome of the hyperthermophilic bacterium Aquifex aeolicus.</title>
        <authorList>
            <person name="Deckert G."/>
            <person name="Warren P.V."/>
            <person name="Gaasterland T."/>
            <person name="Young W.G."/>
            <person name="Lenox A.L."/>
            <person name="Graham D.E."/>
            <person name="Overbeek R."/>
            <person name="Snead M.A."/>
            <person name="Keller M."/>
            <person name="Aujay M."/>
            <person name="Huber R."/>
            <person name="Feldman R.A."/>
            <person name="Short J.M."/>
            <person name="Olson G.J."/>
            <person name="Swanson R.V."/>
        </authorList>
    </citation>
    <scope>NUCLEOTIDE SEQUENCE [LARGE SCALE GENOMIC DNA]</scope>
    <source>
        <strain evidence="1 2">VF5</strain>
    </source>
</reference>
<dbReference type="EMBL" id="AE000657">
    <property type="protein sequence ID" value="AAC06851.1"/>
    <property type="molecule type" value="Genomic_DNA"/>
</dbReference>
<dbReference type="STRING" id="224324.aq_647"/>
<keyword evidence="2" id="KW-1185">Reference proteome</keyword>
<accession>O66887</accession>
<dbReference type="SUPFAM" id="SSF52540">
    <property type="entry name" value="P-loop containing nucleoside triphosphate hydrolases"/>
    <property type="match status" value="1"/>
</dbReference>